<comment type="similarity">
    <text evidence="1 7">Belongs to the Lgt family.</text>
</comment>
<comment type="function">
    <text evidence="7">Catalyzes the transfer of the diacylglyceryl group from phosphatidylglycerol to the sulfhydryl group of the N-terminal cysteine of a prolipoprotein, the first step in the formation of mature lipoproteins.</text>
</comment>
<gene>
    <name evidence="7 8" type="primary">lgt</name>
    <name evidence="8" type="ORF">RBH19_11255</name>
</gene>
<feature type="binding site" evidence="7">
    <location>
        <position position="138"/>
    </location>
    <ligand>
        <name>a 1,2-diacyl-sn-glycero-3-phospho-(1'-sn-glycerol)</name>
        <dbReference type="ChEBI" id="CHEBI:64716"/>
    </ligand>
</feature>
<dbReference type="InterPro" id="IPR001640">
    <property type="entry name" value="Lgt"/>
</dbReference>
<comment type="caution">
    <text evidence="8">The sequence shown here is derived from an EMBL/GenBank/DDBJ whole genome shotgun (WGS) entry which is preliminary data.</text>
</comment>
<dbReference type="Pfam" id="PF01790">
    <property type="entry name" value="LGT"/>
    <property type="match status" value="1"/>
</dbReference>
<comment type="catalytic activity">
    <reaction evidence="7">
        <text>L-cysteinyl-[prolipoprotein] + a 1,2-diacyl-sn-glycero-3-phospho-(1'-sn-glycerol) = an S-1,2-diacyl-sn-glyceryl-L-cysteinyl-[prolipoprotein] + sn-glycerol 1-phosphate + H(+)</text>
        <dbReference type="Rhea" id="RHEA:56712"/>
        <dbReference type="Rhea" id="RHEA-COMP:14679"/>
        <dbReference type="Rhea" id="RHEA-COMP:14680"/>
        <dbReference type="ChEBI" id="CHEBI:15378"/>
        <dbReference type="ChEBI" id="CHEBI:29950"/>
        <dbReference type="ChEBI" id="CHEBI:57685"/>
        <dbReference type="ChEBI" id="CHEBI:64716"/>
        <dbReference type="ChEBI" id="CHEBI:140658"/>
        <dbReference type="EC" id="2.5.1.145"/>
    </reaction>
</comment>
<evidence type="ECO:0000256" key="1">
    <source>
        <dbReference type="ARBA" id="ARBA00007150"/>
    </source>
</evidence>
<evidence type="ECO:0000256" key="6">
    <source>
        <dbReference type="ARBA" id="ARBA00023136"/>
    </source>
</evidence>
<protein>
    <recommendedName>
        <fullName evidence="7">Phosphatidylglycerol--prolipoprotein diacylglyceryl transferase</fullName>
        <ecNumber evidence="7">2.5.1.145</ecNumber>
    </recommendedName>
</protein>
<evidence type="ECO:0000256" key="4">
    <source>
        <dbReference type="ARBA" id="ARBA00022692"/>
    </source>
</evidence>
<sequence>MHYPDIDPVAIELGPMAIHWYGLMYVFGVVGAWWLLSRRLRRPDVGWTSNDLADLIFYGVLGIIIGGRLGYILFYNLGAYIDDPSLILRIWQGGMSFHGGLLGVLVACWLYGRRYQRQFFDITDFIAPVVPIGLGLGRIGNFINSELWGKPTDGPFGMIVHGVARHPSQLYQAALEGLVLFVVLFWLSSRPQPRMLISGLFALLYGVFRFLVEFVRMPDEHIGYLAWDWLTMGQVLSLPLILVGIALIYFSQRQRVYPPSKADRNIESES</sequence>
<comment type="subcellular location">
    <subcellularLocation>
        <location evidence="7">Cell membrane</location>
        <topology evidence="7">Multi-pass membrane protein</topology>
    </subcellularLocation>
</comment>
<feature type="transmembrane region" description="Helical" evidence="7">
    <location>
        <begin position="56"/>
        <end position="78"/>
    </location>
</feature>
<name>A0ABU0W8W2_9GAMM</name>
<dbReference type="PANTHER" id="PTHR30589:SF0">
    <property type="entry name" value="PHOSPHATIDYLGLYCEROL--PROLIPOPROTEIN DIACYLGLYCERYL TRANSFERASE"/>
    <property type="match status" value="1"/>
</dbReference>
<organism evidence="8 9">
    <name type="scientific">Natronospira bacteriovora</name>
    <dbReference type="NCBI Taxonomy" id="3069753"/>
    <lineage>
        <taxon>Bacteria</taxon>
        <taxon>Pseudomonadati</taxon>
        <taxon>Pseudomonadota</taxon>
        <taxon>Gammaproteobacteria</taxon>
        <taxon>Natronospirales</taxon>
        <taxon>Natronospiraceae</taxon>
        <taxon>Natronospira</taxon>
    </lineage>
</organism>
<proteinExistence type="inferred from homology"/>
<dbReference type="PROSITE" id="PS01311">
    <property type="entry name" value="LGT"/>
    <property type="match status" value="1"/>
</dbReference>
<evidence type="ECO:0000313" key="8">
    <source>
        <dbReference type="EMBL" id="MDQ2070456.1"/>
    </source>
</evidence>
<feature type="transmembrane region" description="Helical" evidence="7">
    <location>
        <begin position="119"/>
        <end position="139"/>
    </location>
</feature>
<keyword evidence="3 7" id="KW-0808">Transferase</keyword>
<feature type="transmembrane region" description="Helical" evidence="7">
    <location>
        <begin position="195"/>
        <end position="212"/>
    </location>
</feature>
<dbReference type="Proteomes" id="UP001239019">
    <property type="component" value="Unassembled WGS sequence"/>
</dbReference>
<dbReference type="EC" id="2.5.1.145" evidence="7"/>
<feature type="transmembrane region" description="Helical" evidence="7">
    <location>
        <begin position="18"/>
        <end position="36"/>
    </location>
</feature>
<dbReference type="NCBIfam" id="TIGR00544">
    <property type="entry name" value="lgt"/>
    <property type="match status" value="1"/>
</dbReference>
<feature type="transmembrane region" description="Helical" evidence="7">
    <location>
        <begin position="90"/>
        <end position="112"/>
    </location>
</feature>
<dbReference type="RefSeq" id="WP_306728956.1">
    <property type="nucleotide sequence ID" value="NZ_JAVDDT010000007.1"/>
</dbReference>
<keyword evidence="5 7" id="KW-1133">Transmembrane helix</keyword>
<feature type="transmembrane region" description="Helical" evidence="7">
    <location>
        <begin position="232"/>
        <end position="251"/>
    </location>
</feature>
<accession>A0ABU0W8W2</accession>
<dbReference type="PANTHER" id="PTHR30589">
    <property type="entry name" value="PROLIPOPROTEIN DIACYLGLYCERYL TRANSFERASE"/>
    <property type="match status" value="1"/>
</dbReference>
<keyword evidence="6 7" id="KW-0472">Membrane</keyword>
<evidence type="ECO:0000313" key="9">
    <source>
        <dbReference type="Proteomes" id="UP001239019"/>
    </source>
</evidence>
<keyword evidence="4 7" id="KW-0812">Transmembrane</keyword>
<evidence type="ECO:0000256" key="5">
    <source>
        <dbReference type="ARBA" id="ARBA00022989"/>
    </source>
</evidence>
<keyword evidence="9" id="KW-1185">Reference proteome</keyword>
<evidence type="ECO:0000256" key="3">
    <source>
        <dbReference type="ARBA" id="ARBA00022679"/>
    </source>
</evidence>
<feature type="transmembrane region" description="Helical" evidence="7">
    <location>
        <begin position="170"/>
        <end position="188"/>
    </location>
</feature>
<dbReference type="GO" id="GO:0008961">
    <property type="term" value="F:phosphatidylglycerol-prolipoprotein diacylglyceryl transferase activity"/>
    <property type="evidence" value="ECO:0007669"/>
    <property type="project" value="UniProtKB-EC"/>
</dbReference>
<reference evidence="8 9" key="1">
    <citation type="submission" date="2023-08" db="EMBL/GenBank/DDBJ databases">
        <title>Whole-genome sequencing of halo(alkali)philic microorganisms from hypersaline lakes.</title>
        <authorList>
            <person name="Sorokin D.Y."/>
            <person name="Abbas B."/>
            <person name="Merkel A.Y."/>
        </authorList>
    </citation>
    <scope>NUCLEOTIDE SEQUENCE [LARGE SCALE GENOMIC DNA]</scope>
    <source>
        <strain evidence="8 9">AB-CW4</strain>
    </source>
</reference>
<keyword evidence="2 7" id="KW-1003">Cell membrane</keyword>
<evidence type="ECO:0000256" key="7">
    <source>
        <dbReference type="HAMAP-Rule" id="MF_01147"/>
    </source>
</evidence>
<comment type="pathway">
    <text evidence="7">Protein modification; lipoprotein biosynthesis (diacylglyceryl transfer).</text>
</comment>
<dbReference type="EMBL" id="JAVDDT010000007">
    <property type="protein sequence ID" value="MDQ2070456.1"/>
    <property type="molecule type" value="Genomic_DNA"/>
</dbReference>
<dbReference type="HAMAP" id="MF_01147">
    <property type="entry name" value="Lgt"/>
    <property type="match status" value="1"/>
</dbReference>
<evidence type="ECO:0000256" key="2">
    <source>
        <dbReference type="ARBA" id="ARBA00022475"/>
    </source>
</evidence>